<evidence type="ECO:0000256" key="1">
    <source>
        <dbReference type="SAM" id="MobiDB-lite"/>
    </source>
</evidence>
<dbReference type="AlphaFoldDB" id="A0A0B1STK3"/>
<proteinExistence type="predicted"/>
<evidence type="ECO:0000313" key="3">
    <source>
        <dbReference type="EMBL" id="KHJ88284.1"/>
    </source>
</evidence>
<dbReference type="Proteomes" id="UP000053660">
    <property type="component" value="Unassembled WGS sequence"/>
</dbReference>
<evidence type="ECO:0000256" key="2">
    <source>
        <dbReference type="SAM" id="SignalP"/>
    </source>
</evidence>
<sequence>MILKLFIIPWLWVSAQNIPSSPIVAPAPPTAPNPQIDSQFYSFLQRQNQINNAILLNNAICVNNSIFAVVPEADPDGKVATDEAVPVTVTSTSTATTTSATPSTTQAPPSSTAPPIAERKINIKELNSTVNDPSSPRRSFSGVDADLLNLGIVTGAPLDLESEGSNVVAYRTRNVNRISSTTQQPPAVQRSVVGRAKAISHPKTPFERLVVDYKERLTGAGDMDKFLKSLYSNAYIALIDAKEASSVRIPLSMRRAQAGLG</sequence>
<dbReference type="OrthoDB" id="5867972at2759"/>
<dbReference type="EMBL" id="KN556121">
    <property type="protein sequence ID" value="KHJ88284.1"/>
    <property type="molecule type" value="Genomic_DNA"/>
</dbReference>
<keyword evidence="2" id="KW-0732">Signal</keyword>
<name>A0A0B1STK3_OESDE</name>
<keyword evidence="4" id="KW-1185">Reference proteome</keyword>
<protein>
    <submittedName>
        <fullName evidence="3">Uncharacterized protein</fullName>
    </submittedName>
</protein>
<organism evidence="3 4">
    <name type="scientific">Oesophagostomum dentatum</name>
    <name type="common">Nodular worm</name>
    <dbReference type="NCBI Taxonomy" id="61180"/>
    <lineage>
        <taxon>Eukaryota</taxon>
        <taxon>Metazoa</taxon>
        <taxon>Ecdysozoa</taxon>
        <taxon>Nematoda</taxon>
        <taxon>Chromadorea</taxon>
        <taxon>Rhabditida</taxon>
        <taxon>Rhabditina</taxon>
        <taxon>Rhabditomorpha</taxon>
        <taxon>Strongyloidea</taxon>
        <taxon>Strongylidae</taxon>
        <taxon>Oesophagostomum</taxon>
    </lineage>
</organism>
<reference evidence="3 4" key="1">
    <citation type="submission" date="2014-03" db="EMBL/GenBank/DDBJ databases">
        <title>Draft genome of the hookworm Oesophagostomum dentatum.</title>
        <authorList>
            <person name="Mitreva M."/>
        </authorList>
    </citation>
    <scope>NUCLEOTIDE SEQUENCE [LARGE SCALE GENOMIC DNA]</scope>
    <source>
        <strain evidence="3 4">OD-Hann</strain>
    </source>
</reference>
<feature type="signal peptide" evidence="2">
    <location>
        <begin position="1"/>
        <end position="15"/>
    </location>
</feature>
<gene>
    <name evidence="3" type="ORF">OESDEN_11925</name>
</gene>
<feature type="chain" id="PRO_5012045546" evidence="2">
    <location>
        <begin position="16"/>
        <end position="261"/>
    </location>
</feature>
<evidence type="ECO:0000313" key="4">
    <source>
        <dbReference type="Proteomes" id="UP000053660"/>
    </source>
</evidence>
<accession>A0A0B1STK3</accession>
<feature type="region of interest" description="Disordered" evidence="1">
    <location>
        <begin position="90"/>
        <end position="115"/>
    </location>
</feature>